<feature type="domain" description="Xylose isomerase-like TIM barrel" evidence="1">
    <location>
        <begin position="19"/>
        <end position="282"/>
    </location>
</feature>
<dbReference type="PANTHER" id="PTHR12110:SF41">
    <property type="entry name" value="INOSOSE DEHYDRATASE"/>
    <property type="match status" value="1"/>
</dbReference>
<dbReference type="PANTHER" id="PTHR12110">
    <property type="entry name" value="HYDROXYPYRUVATE ISOMERASE"/>
    <property type="match status" value="1"/>
</dbReference>
<name>A0A6L9SCD5_9ACTN</name>
<dbReference type="InterPro" id="IPR050312">
    <property type="entry name" value="IolE/XylAMocC-like"/>
</dbReference>
<dbReference type="Pfam" id="PF01261">
    <property type="entry name" value="AP_endonuc_2"/>
    <property type="match status" value="1"/>
</dbReference>
<dbReference type="InterPro" id="IPR013022">
    <property type="entry name" value="Xyl_isomerase-like_TIM-brl"/>
</dbReference>
<dbReference type="EMBL" id="JAAGOA010000013">
    <property type="protein sequence ID" value="NEE02221.1"/>
    <property type="molecule type" value="Genomic_DNA"/>
</dbReference>
<dbReference type="Proteomes" id="UP000475214">
    <property type="component" value="Unassembled WGS sequence"/>
</dbReference>
<evidence type="ECO:0000313" key="3">
    <source>
        <dbReference type="Proteomes" id="UP000475214"/>
    </source>
</evidence>
<keyword evidence="3" id="KW-1185">Reference proteome</keyword>
<protein>
    <submittedName>
        <fullName evidence="2">Sugar phosphate isomerase/epimerase</fullName>
    </submittedName>
</protein>
<proteinExistence type="predicted"/>
<dbReference type="SUPFAM" id="SSF51658">
    <property type="entry name" value="Xylose isomerase-like"/>
    <property type="match status" value="1"/>
</dbReference>
<reference evidence="2 3" key="1">
    <citation type="submission" date="2020-02" db="EMBL/GenBank/DDBJ databases">
        <authorList>
            <person name="Li X.-J."/>
            <person name="Han X.-M."/>
        </authorList>
    </citation>
    <scope>NUCLEOTIDE SEQUENCE [LARGE SCALE GENOMIC DNA]</scope>
    <source>
        <strain evidence="2 3">CCTCC AB 2017055</strain>
    </source>
</reference>
<comment type="caution">
    <text evidence="2">The sequence shown here is derived from an EMBL/GenBank/DDBJ whole genome shotgun (WGS) entry which is preliminary data.</text>
</comment>
<keyword evidence="2" id="KW-0413">Isomerase</keyword>
<accession>A0A6L9SCD5</accession>
<dbReference type="RefSeq" id="WP_163740582.1">
    <property type="nucleotide sequence ID" value="NZ_JAAGOA010000013.1"/>
</dbReference>
<dbReference type="AlphaFoldDB" id="A0A6L9SCD5"/>
<organism evidence="2 3">
    <name type="scientific">Phytoactinopolyspora halotolerans</name>
    <dbReference type="NCBI Taxonomy" id="1981512"/>
    <lineage>
        <taxon>Bacteria</taxon>
        <taxon>Bacillati</taxon>
        <taxon>Actinomycetota</taxon>
        <taxon>Actinomycetes</taxon>
        <taxon>Jiangellales</taxon>
        <taxon>Jiangellaceae</taxon>
        <taxon>Phytoactinopolyspora</taxon>
    </lineage>
</organism>
<dbReference type="GO" id="GO:0016853">
    <property type="term" value="F:isomerase activity"/>
    <property type="evidence" value="ECO:0007669"/>
    <property type="project" value="UniProtKB-KW"/>
</dbReference>
<dbReference type="InterPro" id="IPR036237">
    <property type="entry name" value="Xyl_isomerase-like_sf"/>
</dbReference>
<evidence type="ECO:0000313" key="2">
    <source>
        <dbReference type="EMBL" id="NEE02221.1"/>
    </source>
</evidence>
<gene>
    <name evidence="2" type="ORF">G1H10_18775</name>
</gene>
<evidence type="ECO:0000259" key="1">
    <source>
        <dbReference type="Pfam" id="PF01261"/>
    </source>
</evidence>
<dbReference type="Gene3D" id="3.20.20.150">
    <property type="entry name" value="Divalent-metal-dependent TIM barrel enzymes"/>
    <property type="match status" value="1"/>
</dbReference>
<sequence>MKFAVFTVSVPEWAPAEAVQRIAEAGYDGVEWRVTDQQDSPTGMPSFWAGNRCTWPASSFPDDVPAIKELTDDAGLEMPALGTYLQPGQFEQIDTTMRAAAQLGVRQLRVSSGGYEADRNVTGQWNERRKQYAEVARLAAQHGVRANIEIHHQQLTPSPHAAAAFLDGLDPEHAGAIFDIGNMVWEGWTEYRFGLEALGPYLAHVQVKNGAVVTSGVTRDDGTVEWSNAQLSLREGFADIPAFLTALTQVGYDGWVSVEDFSDLGGQTRAERIADNLAYLKQASAD</sequence>